<keyword evidence="3" id="KW-1185">Reference proteome</keyword>
<evidence type="ECO:0000313" key="2">
    <source>
        <dbReference type="EMBL" id="KAF2022918.1"/>
    </source>
</evidence>
<reference evidence="2" key="1">
    <citation type="journal article" date="2020" name="Stud. Mycol.">
        <title>101 Dothideomycetes genomes: a test case for predicting lifestyles and emergence of pathogens.</title>
        <authorList>
            <person name="Haridas S."/>
            <person name="Albert R."/>
            <person name="Binder M."/>
            <person name="Bloem J."/>
            <person name="Labutti K."/>
            <person name="Salamov A."/>
            <person name="Andreopoulos B."/>
            <person name="Baker S."/>
            <person name="Barry K."/>
            <person name="Bills G."/>
            <person name="Bluhm B."/>
            <person name="Cannon C."/>
            <person name="Castanera R."/>
            <person name="Culley D."/>
            <person name="Daum C."/>
            <person name="Ezra D."/>
            <person name="Gonzalez J."/>
            <person name="Henrissat B."/>
            <person name="Kuo A."/>
            <person name="Liang C."/>
            <person name="Lipzen A."/>
            <person name="Lutzoni F."/>
            <person name="Magnuson J."/>
            <person name="Mondo S."/>
            <person name="Nolan M."/>
            <person name="Ohm R."/>
            <person name="Pangilinan J."/>
            <person name="Park H.-J."/>
            <person name="Ramirez L."/>
            <person name="Alfaro M."/>
            <person name="Sun H."/>
            <person name="Tritt A."/>
            <person name="Yoshinaga Y."/>
            <person name="Zwiers L.-H."/>
            <person name="Turgeon B."/>
            <person name="Goodwin S."/>
            <person name="Spatafora J."/>
            <person name="Crous P."/>
            <person name="Grigoriev I."/>
        </authorList>
    </citation>
    <scope>NUCLEOTIDE SEQUENCE</scope>
    <source>
        <strain evidence="2">CBS 110217</strain>
    </source>
</reference>
<organism evidence="2 3">
    <name type="scientific">Setomelanomma holmii</name>
    <dbReference type="NCBI Taxonomy" id="210430"/>
    <lineage>
        <taxon>Eukaryota</taxon>
        <taxon>Fungi</taxon>
        <taxon>Dikarya</taxon>
        <taxon>Ascomycota</taxon>
        <taxon>Pezizomycotina</taxon>
        <taxon>Dothideomycetes</taxon>
        <taxon>Pleosporomycetidae</taxon>
        <taxon>Pleosporales</taxon>
        <taxon>Pleosporineae</taxon>
        <taxon>Phaeosphaeriaceae</taxon>
        <taxon>Setomelanomma</taxon>
    </lineage>
</organism>
<evidence type="ECO:0000256" key="1">
    <source>
        <dbReference type="SAM" id="MobiDB-lite"/>
    </source>
</evidence>
<proteinExistence type="predicted"/>
<dbReference type="SUPFAM" id="SSF57903">
    <property type="entry name" value="FYVE/PHD zinc finger"/>
    <property type="match status" value="1"/>
</dbReference>
<feature type="compositionally biased region" description="Basic residues" evidence="1">
    <location>
        <begin position="81"/>
        <end position="100"/>
    </location>
</feature>
<dbReference type="OrthoDB" id="3797629at2759"/>
<accession>A0A9P4GU10</accession>
<feature type="region of interest" description="Disordered" evidence="1">
    <location>
        <begin position="61"/>
        <end position="108"/>
    </location>
</feature>
<sequence>MIALSVSTGLYPALRSPASASAEEGGHPASSLCPKPTYCTASAASSSLYASTRVAIARRLDHRRPTSTPAHHPVATSKSAMARKRKAPAKRKPSSRKKRFPNLSETGEAFPRPLLEKDSALVLLTSLEPRQYCQMLLGGVTSPDADGLSDETPAEDTTSGWGIVELMADDLATWMRPTVTLVDEDCCEEAAAWATPGEYTRDERRVYNVKDTSFRRIETQVLTVEKHAVYPNLPTHPCPDATCPDVVEKTPLGSKLRFTRSEIDRDGILHARHDTCHGCHKPLLADCYVHCRGCEQVFHNRCLANSAPFRINGGALFDVRNEKVQCPKCNKDILSEKSIQSHAEFSLIVCIDIGSEKPKVSMKIQGGHETSDAWERDGGMPVSAVWIADGKVYTHKDRYAGATKVPGAVAIQPLKKALYDEACNQQLNAAGVTVESVFRCFFDTIMTTLENAHKARLTAWAKAAAQVASPVLVIVALAFPSGLPGDSQSPALTSLYHAIKMFMKNIEVAGAEIKVCNKPESEMALVGTLRNLEMPDLEPSARLAVFDAGGTTCDFTLHKPRIDTPSWQFDYLESNSCLVGVTLEADRLIKDVDVLKQSDWVNVTTWVVDAAKDSDKAREPCCATRVDAIWGPVHKEFISLRNKWIKTNCNIIKKDHTDPDAKLIVVLTGGAFMDKQTANEVTETIQKLLPKCEVLDGAYTSEMKSSVLEGLELYVESLDYTAGRSPVSIYFKTDTELNAASEASNFIVLTQASDPLQYGLVSRLQAQPGELLTLDVSWGEDNTCEVLFYAEHARAEETMSWNDLLVTKSLLEDECYTIARTRLRKPEKYTPREIYVAAWPNPLGQTIRVAVYAFEHDQSSTDMLRTSHAILQQKADDFIMQVHGLDTYKINRYTSMRGLDGILSMEHLTGAQNMITPFWTSS</sequence>
<dbReference type="EMBL" id="ML978407">
    <property type="protein sequence ID" value="KAF2022918.1"/>
    <property type="molecule type" value="Genomic_DNA"/>
</dbReference>
<dbReference type="InterPro" id="IPR011011">
    <property type="entry name" value="Znf_FYVE_PHD"/>
</dbReference>
<comment type="caution">
    <text evidence="2">The sequence shown here is derived from an EMBL/GenBank/DDBJ whole genome shotgun (WGS) entry which is preliminary data.</text>
</comment>
<dbReference type="CDD" id="cd15489">
    <property type="entry name" value="PHD_SF"/>
    <property type="match status" value="1"/>
</dbReference>
<evidence type="ECO:0000313" key="3">
    <source>
        <dbReference type="Proteomes" id="UP000799777"/>
    </source>
</evidence>
<gene>
    <name evidence="2" type="ORF">EK21DRAFT_95336</name>
</gene>
<dbReference type="AlphaFoldDB" id="A0A9P4GU10"/>
<dbReference type="Proteomes" id="UP000799777">
    <property type="component" value="Unassembled WGS sequence"/>
</dbReference>
<protein>
    <submittedName>
        <fullName evidence="2">Uncharacterized protein</fullName>
    </submittedName>
</protein>
<name>A0A9P4GU10_9PLEO</name>